<accession>A0A4Q9M632</accession>
<proteinExistence type="predicted"/>
<protein>
    <submittedName>
        <fullName evidence="1">Uncharacterized protein</fullName>
    </submittedName>
</protein>
<organism evidence="1">
    <name type="scientific">Dichomitus squalens</name>
    <dbReference type="NCBI Taxonomy" id="114155"/>
    <lineage>
        <taxon>Eukaryota</taxon>
        <taxon>Fungi</taxon>
        <taxon>Dikarya</taxon>
        <taxon>Basidiomycota</taxon>
        <taxon>Agaricomycotina</taxon>
        <taxon>Agaricomycetes</taxon>
        <taxon>Polyporales</taxon>
        <taxon>Polyporaceae</taxon>
        <taxon>Dichomitus</taxon>
    </lineage>
</organism>
<reference evidence="1" key="1">
    <citation type="submission" date="2019-01" db="EMBL/GenBank/DDBJ databases">
        <title>Draft genome sequences of three monokaryotic isolates of the white-rot basidiomycete fungus Dichomitus squalens.</title>
        <authorList>
            <consortium name="DOE Joint Genome Institute"/>
            <person name="Lopez S.C."/>
            <person name="Andreopoulos B."/>
            <person name="Pangilinan J."/>
            <person name="Lipzen A."/>
            <person name="Riley R."/>
            <person name="Ahrendt S."/>
            <person name="Ng V."/>
            <person name="Barry K."/>
            <person name="Daum C."/>
            <person name="Grigoriev I.V."/>
            <person name="Hilden K.S."/>
            <person name="Makela M.R."/>
            <person name="de Vries R.P."/>
        </authorList>
    </citation>
    <scope>NUCLEOTIDE SEQUENCE [LARGE SCALE GENOMIC DNA]</scope>
    <source>
        <strain evidence="1">OM18370.1</strain>
    </source>
</reference>
<name>A0A4Q9M632_9APHY</name>
<evidence type="ECO:0000313" key="1">
    <source>
        <dbReference type="EMBL" id="TBU22444.1"/>
    </source>
</evidence>
<gene>
    <name evidence="1" type="ORF">BD311DRAFT_676132</name>
</gene>
<dbReference type="OrthoDB" id="2817141at2759"/>
<dbReference type="EMBL" id="ML143542">
    <property type="protein sequence ID" value="TBU22444.1"/>
    <property type="molecule type" value="Genomic_DNA"/>
</dbReference>
<dbReference type="AlphaFoldDB" id="A0A4Q9M632"/>
<dbReference type="Proteomes" id="UP000292957">
    <property type="component" value="Unassembled WGS sequence"/>
</dbReference>
<sequence>MFCCIRLMLKFLQEALFYQDRLSQVQGRGVPRHYGIWFGRAEWGAELVISIMQFGGVSYLDEVRGTEYDSDAR</sequence>